<sequence length="208" mass="22946">MPATRRSTRSSSQAGGKQATLSFHNRVTKAIPKLSKDVVSSPSKQSPLSKHVVSASQEAEEQAEPAKEDIVLDDVAAVESEPEEPSPVAEQEDQAVEKTDAELRAGKITGRQIDQYWRKLEDERISKRVHQGDLSQAEKVLRYFDVSSQYGPCVGISRMRRWQRADKLGLNPPTKVLAVLLKEEEQGTKGVERAHMDTILNSTAVGVS</sequence>
<proteinExistence type="predicted"/>
<gene>
    <name evidence="2" type="ORF">PG996_004074</name>
</gene>
<dbReference type="Pfam" id="PF04081">
    <property type="entry name" value="DNA_pol_delta_4"/>
    <property type="match status" value="1"/>
</dbReference>
<feature type="compositionally biased region" description="Polar residues" evidence="1">
    <location>
        <begin position="38"/>
        <end position="48"/>
    </location>
</feature>
<feature type="compositionally biased region" description="Acidic residues" evidence="1">
    <location>
        <begin position="80"/>
        <end position="94"/>
    </location>
</feature>
<protein>
    <recommendedName>
        <fullName evidence="4">DNA polymerase delta subunit 4</fullName>
    </recommendedName>
</protein>
<evidence type="ECO:0000313" key="3">
    <source>
        <dbReference type="Proteomes" id="UP001446871"/>
    </source>
</evidence>
<feature type="region of interest" description="Disordered" evidence="1">
    <location>
        <begin position="76"/>
        <end position="95"/>
    </location>
</feature>
<evidence type="ECO:0000313" key="2">
    <source>
        <dbReference type="EMBL" id="KAK8077904.1"/>
    </source>
</evidence>
<keyword evidence="3" id="KW-1185">Reference proteome</keyword>
<dbReference type="Proteomes" id="UP001446871">
    <property type="component" value="Unassembled WGS sequence"/>
</dbReference>
<reference evidence="2 3" key="1">
    <citation type="submission" date="2023-01" db="EMBL/GenBank/DDBJ databases">
        <title>Analysis of 21 Apiospora genomes using comparative genomics revels a genus with tremendous synthesis potential of carbohydrate active enzymes and secondary metabolites.</title>
        <authorList>
            <person name="Sorensen T."/>
        </authorList>
    </citation>
    <scope>NUCLEOTIDE SEQUENCE [LARGE SCALE GENOMIC DNA]</scope>
    <source>
        <strain evidence="2 3">CBS 83171</strain>
    </source>
</reference>
<evidence type="ECO:0000256" key="1">
    <source>
        <dbReference type="SAM" id="MobiDB-lite"/>
    </source>
</evidence>
<feature type="region of interest" description="Disordered" evidence="1">
    <location>
        <begin position="1"/>
        <end position="70"/>
    </location>
</feature>
<dbReference type="PANTHER" id="PTHR14303">
    <property type="entry name" value="DNA POLYMERASE DELTA SUBUNIT 4"/>
    <property type="match status" value="1"/>
</dbReference>
<evidence type="ECO:0008006" key="4">
    <source>
        <dbReference type="Google" id="ProtNLM"/>
    </source>
</evidence>
<dbReference type="PANTHER" id="PTHR14303:SF0">
    <property type="entry name" value="DNA POLYMERASE DELTA SUBUNIT 4"/>
    <property type="match status" value="1"/>
</dbReference>
<accession>A0ABR1W348</accession>
<dbReference type="EMBL" id="JAQQWM010000002">
    <property type="protein sequence ID" value="KAK8077904.1"/>
    <property type="molecule type" value="Genomic_DNA"/>
</dbReference>
<dbReference type="InterPro" id="IPR007218">
    <property type="entry name" value="DNA_pol_delta_4"/>
</dbReference>
<name>A0ABR1W348_9PEZI</name>
<comment type="caution">
    <text evidence="2">The sequence shown here is derived from an EMBL/GenBank/DDBJ whole genome shotgun (WGS) entry which is preliminary data.</text>
</comment>
<organism evidence="2 3">
    <name type="scientific">Apiospora saccharicola</name>
    <dbReference type="NCBI Taxonomy" id="335842"/>
    <lineage>
        <taxon>Eukaryota</taxon>
        <taxon>Fungi</taxon>
        <taxon>Dikarya</taxon>
        <taxon>Ascomycota</taxon>
        <taxon>Pezizomycotina</taxon>
        <taxon>Sordariomycetes</taxon>
        <taxon>Xylariomycetidae</taxon>
        <taxon>Amphisphaeriales</taxon>
        <taxon>Apiosporaceae</taxon>
        <taxon>Apiospora</taxon>
    </lineage>
</organism>
<feature type="compositionally biased region" description="Polar residues" evidence="1">
    <location>
        <begin position="13"/>
        <end position="25"/>
    </location>
</feature>